<accession>K4LEI6</accession>
<dbReference type="AlphaFoldDB" id="K4LEI6"/>
<proteinExistence type="predicted"/>
<gene>
    <name evidence="5" type="ordered locus">Tph_c01270</name>
</gene>
<dbReference type="InterPro" id="IPR017896">
    <property type="entry name" value="4Fe4S_Fe-S-bd"/>
</dbReference>
<dbReference type="GO" id="GO:0051536">
    <property type="term" value="F:iron-sulfur cluster binding"/>
    <property type="evidence" value="ECO:0007669"/>
    <property type="project" value="UniProtKB-KW"/>
</dbReference>
<feature type="domain" description="4Fe-4S ferredoxin-type" evidence="4">
    <location>
        <begin position="270"/>
        <end position="299"/>
    </location>
</feature>
<dbReference type="InterPro" id="IPR003748">
    <property type="entry name" value="DUF169"/>
</dbReference>
<keyword evidence="1" id="KW-0479">Metal-binding</keyword>
<reference evidence="5 6" key="1">
    <citation type="journal article" date="2012" name="BMC Genomics">
        <title>Genome-guided analysis of physiological and morphological traits of the fermentative acetate oxidizer Thermacetogenium phaeum.</title>
        <authorList>
            <person name="Oehler D."/>
            <person name="Poehlein A."/>
            <person name="Leimbach A."/>
            <person name="Muller N."/>
            <person name="Daniel R."/>
            <person name="Gottschalk G."/>
            <person name="Schink B."/>
        </authorList>
    </citation>
    <scope>NUCLEOTIDE SEQUENCE [LARGE SCALE GENOMIC DNA]</scope>
    <source>
        <strain evidence="6">ATCC BAA-254 / DSM 26808 / PB</strain>
    </source>
</reference>
<keyword evidence="6" id="KW-1185">Reference proteome</keyword>
<dbReference type="PROSITE" id="PS51379">
    <property type="entry name" value="4FE4S_FER_2"/>
    <property type="match status" value="2"/>
</dbReference>
<organism evidence="5 6">
    <name type="scientific">Thermacetogenium phaeum (strain ATCC BAA-254 / DSM 26808 / PB)</name>
    <dbReference type="NCBI Taxonomy" id="1089553"/>
    <lineage>
        <taxon>Bacteria</taxon>
        <taxon>Bacillati</taxon>
        <taxon>Bacillota</taxon>
        <taxon>Clostridia</taxon>
        <taxon>Thermoanaerobacterales</taxon>
        <taxon>Thermoanaerobacteraceae</taxon>
        <taxon>Thermacetogenium</taxon>
    </lineage>
</organism>
<dbReference type="eggNOG" id="COG2043">
    <property type="taxonomic scope" value="Bacteria"/>
</dbReference>
<dbReference type="PANTHER" id="PTHR37954:SF3">
    <property type="entry name" value="DUF169 DOMAIN-CONTAINING PROTEIN"/>
    <property type="match status" value="1"/>
</dbReference>
<dbReference type="eggNOG" id="COG1143">
    <property type="taxonomic scope" value="Bacteria"/>
</dbReference>
<evidence type="ECO:0000256" key="2">
    <source>
        <dbReference type="ARBA" id="ARBA00023004"/>
    </source>
</evidence>
<dbReference type="PROSITE" id="PS00198">
    <property type="entry name" value="4FE4S_FER_1"/>
    <property type="match status" value="2"/>
</dbReference>
<dbReference type="Gene3D" id="3.30.70.20">
    <property type="match status" value="1"/>
</dbReference>
<protein>
    <recommendedName>
        <fullName evidence="4">4Fe-4S ferredoxin-type domain-containing protein</fullName>
    </recommendedName>
</protein>
<evidence type="ECO:0000256" key="1">
    <source>
        <dbReference type="ARBA" id="ARBA00022723"/>
    </source>
</evidence>
<name>K4LEI6_THEPS</name>
<dbReference type="STRING" id="1089553.Tph_c01270"/>
<dbReference type="InterPro" id="IPR017900">
    <property type="entry name" value="4Fe4S_Fe_S_CS"/>
</dbReference>
<evidence type="ECO:0000259" key="4">
    <source>
        <dbReference type="PROSITE" id="PS51379"/>
    </source>
</evidence>
<dbReference type="Pfam" id="PF02596">
    <property type="entry name" value="DUF169"/>
    <property type="match status" value="1"/>
</dbReference>
<dbReference type="PANTHER" id="PTHR37954">
    <property type="entry name" value="BLL4979 PROTEIN"/>
    <property type="match status" value="1"/>
</dbReference>
<dbReference type="HOGENOM" id="CLU_074324_1_0_9"/>
<keyword evidence="3" id="KW-0411">Iron-sulfur</keyword>
<evidence type="ECO:0000256" key="3">
    <source>
        <dbReference type="ARBA" id="ARBA00023014"/>
    </source>
</evidence>
<sequence length="335" mass="37179">MRPESRSGRGEWKGFAEMDNQRMAEALRRTLGLRWSPVALRLLKRGEEIPKGLVEPPMPLRHCQSIIVARRGNSLYLPPRKHACPDGAGILGLVEMSPKLRSGELYLLFKKLPNLECARKMIAGRPEFAPGSYAATALAPLETAAFVPDVVIFTLWPEQAMWLCCAQTYTSGERQVFYTSGYNSTCADLTVKVMQSGKMNISFGCYGARASSEIDDFELYVSVPYGMLPLLVEALEKLALKSIPEERNKIYIHPVMDNVSKPSEEASGAVELEVNWEACDGCGLCQAFCPGNVFEMKTVNRAKKAYPAFVERCSACYTCVGQCPHKAIQLRHRGV</sequence>
<dbReference type="KEGG" id="tpz:Tph_c01270"/>
<dbReference type="Proteomes" id="UP000000467">
    <property type="component" value="Chromosome"/>
</dbReference>
<evidence type="ECO:0000313" key="6">
    <source>
        <dbReference type="Proteomes" id="UP000000467"/>
    </source>
</evidence>
<dbReference type="Pfam" id="PF12838">
    <property type="entry name" value="Fer4_7"/>
    <property type="match status" value="1"/>
</dbReference>
<dbReference type="SUPFAM" id="SSF54862">
    <property type="entry name" value="4Fe-4S ferredoxins"/>
    <property type="match status" value="1"/>
</dbReference>
<dbReference type="EMBL" id="CP003732">
    <property type="protein sequence ID" value="AFV10375.1"/>
    <property type="molecule type" value="Genomic_DNA"/>
</dbReference>
<evidence type="ECO:0000313" key="5">
    <source>
        <dbReference type="EMBL" id="AFV10375.1"/>
    </source>
</evidence>
<feature type="domain" description="4Fe-4S ferredoxin-type" evidence="4">
    <location>
        <begin position="304"/>
        <end position="333"/>
    </location>
</feature>
<dbReference type="GO" id="GO:0046872">
    <property type="term" value="F:metal ion binding"/>
    <property type="evidence" value="ECO:0007669"/>
    <property type="project" value="UniProtKB-KW"/>
</dbReference>
<keyword evidence="2" id="KW-0408">Iron</keyword>